<organism evidence="2 3">
    <name type="scientific">Podospora appendiculata</name>
    <dbReference type="NCBI Taxonomy" id="314037"/>
    <lineage>
        <taxon>Eukaryota</taxon>
        <taxon>Fungi</taxon>
        <taxon>Dikarya</taxon>
        <taxon>Ascomycota</taxon>
        <taxon>Pezizomycotina</taxon>
        <taxon>Sordariomycetes</taxon>
        <taxon>Sordariomycetidae</taxon>
        <taxon>Sordariales</taxon>
        <taxon>Podosporaceae</taxon>
        <taxon>Podospora</taxon>
    </lineage>
</organism>
<evidence type="ECO:0000256" key="1">
    <source>
        <dbReference type="SAM" id="Phobius"/>
    </source>
</evidence>
<name>A0AAE1C8Z5_9PEZI</name>
<reference evidence="2" key="1">
    <citation type="journal article" date="2023" name="Mol. Phylogenet. Evol.">
        <title>Genome-scale phylogeny and comparative genomics of the fungal order Sordariales.</title>
        <authorList>
            <person name="Hensen N."/>
            <person name="Bonometti L."/>
            <person name="Westerberg I."/>
            <person name="Brannstrom I.O."/>
            <person name="Guillou S."/>
            <person name="Cros-Aarteil S."/>
            <person name="Calhoun S."/>
            <person name="Haridas S."/>
            <person name="Kuo A."/>
            <person name="Mondo S."/>
            <person name="Pangilinan J."/>
            <person name="Riley R."/>
            <person name="LaButti K."/>
            <person name="Andreopoulos B."/>
            <person name="Lipzen A."/>
            <person name="Chen C."/>
            <person name="Yan M."/>
            <person name="Daum C."/>
            <person name="Ng V."/>
            <person name="Clum A."/>
            <person name="Steindorff A."/>
            <person name="Ohm R.A."/>
            <person name="Martin F."/>
            <person name="Silar P."/>
            <person name="Natvig D.O."/>
            <person name="Lalanne C."/>
            <person name="Gautier V."/>
            <person name="Ament-Velasquez S.L."/>
            <person name="Kruys A."/>
            <person name="Hutchinson M.I."/>
            <person name="Powell A.J."/>
            <person name="Barry K."/>
            <person name="Miller A.N."/>
            <person name="Grigoriev I.V."/>
            <person name="Debuchy R."/>
            <person name="Gladieux P."/>
            <person name="Hiltunen Thoren M."/>
            <person name="Johannesson H."/>
        </authorList>
    </citation>
    <scope>NUCLEOTIDE SEQUENCE</scope>
    <source>
        <strain evidence="2">CBS 314.62</strain>
    </source>
</reference>
<keyword evidence="1" id="KW-0472">Membrane</keyword>
<protein>
    <submittedName>
        <fullName evidence="2">Uncharacterized protein</fullName>
    </submittedName>
</protein>
<dbReference type="EMBL" id="JAULSO010000004">
    <property type="protein sequence ID" value="KAK3683652.1"/>
    <property type="molecule type" value="Genomic_DNA"/>
</dbReference>
<evidence type="ECO:0000313" key="2">
    <source>
        <dbReference type="EMBL" id="KAK3683652.1"/>
    </source>
</evidence>
<sequence>MGSLAAYFGARYFGTGGFSLNFVAMWEILVGCLGLFALQVPDSTLSLLGVWMHQLGGECLVGVLFSFARCHAE</sequence>
<keyword evidence="1" id="KW-0812">Transmembrane</keyword>
<reference evidence="2" key="2">
    <citation type="submission" date="2023-06" db="EMBL/GenBank/DDBJ databases">
        <authorList>
            <consortium name="Lawrence Berkeley National Laboratory"/>
            <person name="Haridas S."/>
            <person name="Hensen N."/>
            <person name="Bonometti L."/>
            <person name="Westerberg I."/>
            <person name="Brannstrom I.O."/>
            <person name="Guillou S."/>
            <person name="Cros-Aarteil S."/>
            <person name="Calhoun S."/>
            <person name="Kuo A."/>
            <person name="Mondo S."/>
            <person name="Pangilinan J."/>
            <person name="Riley R."/>
            <person name="Labutti K."/>
            <person name="Andreopoulos B."/>
            <person name="Lipzen A."/>
            <person name="Chen C."/>
            <person name="Yanf M."/>
            <person name="Daum C."/>
            <person name="Ng V."/>
            <person name="Clum A."/>
            <person name="Steindorff A."/>
            <person name="Ohm R."/>
            <person name="Martin F."/>
            <person name="Silar P."/>
            <person name="Natvig D."/>
            <person name="Lalanne C."/>
            <person name="Gautier V."/>
            <person name="Ament-Velasquez S.L."/>
            <person name="Kruys A."/>
            <person name="Hutchinson M.I."/>
            <person name="Powell A.J."/>
            <person name="Barry K."/>
            <person name="Miller A.N."/>
            <person name="Grigoriev I.V."/>
            <person name="Debuchy R."/>
            <person name="Gladieux P."/>
            <person name="Thoren M.H."/>
            <person name="Johannesson H."/>
        </authorList>
    </citation>
    <scope>NUCLEOTIDE SEQUENCE</scope>
    <source>
        <strain evidence="2">CBS 314.62</strain>
    </source>
</reference>
<keyword evidence="3" id="KW-1185">Reference proteome</keyword>
<evidence type="ECO:0000313" key="3">
    <source>
        <dbReference type="Proteomes" id="UP001270362"/>
    </source>
</evidence>
<gene>
    <name evidence="2" type="ORF">B0T22DRAFT_468467</name>
</gene>
<feature type="transmembrane region" description="Helical" evidence="1">
    <location>
        <begin position="50"/>
        <end position="68"/>
    </location>
</feature>
<feature type="transmembrane region" description="Helical" evidence="1">
    <location>
        <begin position="12"/>
        <end position="38"/>
    </location>
</feature>
<dbReference type="Proteomes" id="UP001270362">
    <property type="component" value="Unassembled WGS sequence"/>
</dbReference>
<keyword evidence="1" id="KW-1133">Transmembrane helix</keyword>
<accession>A0AAE1C8Z5</accession>
<dbReference type="AlphaFoldDB" id="A0AAE1C8Z5"/>
<proteinExistence type="predicted"/>
<comment type="caution">
    <text evidence="2">The sequence shown here is derived from an EMBL/GenBank/DDBJ whole genome shotgun (WGS) entry which is preliminary data.</text>
</comment>